<dbReference type="SUPFAM" id="SSF53474">
    <property type="entry name" value="alpha/beta-Hydrolases"/>
    <property type="match status" value="1"/>
</dbReference>
<dbReference type="GO" id="GO:0016020">
    <property type="term" value="C:membrane"/>
    <property type="evidence" value="ECO:0007669"/>
    <property type="project" value="TreeGrafter"/>
</dbReference>
<keyword evidence="1" id="KW-0732">Signal</keyword>
<dbReference type="AlphaFoldDB" id="A0A9E8MJ06"/>
<dbReference type="InterPro" id="IPR000073">
    <property type="entry name" value="AB_hydrolase_1"/>
</dbReference>
<dbReference type="RefSeq" id="WP_267780124.1">
    <property type="nucleotide sequence ID" value="NZ_CP113089.1"/>
</dbReference>
<dbReference type="GO" id="GO:0016787">
    <property type="term" value="F:hydrolase activity"/>
    <property type="evidence" value="ECO:0007669"/>
    <property type="project" value="UniProtKB-KW"/>
</dbReference>
<name>A0A9E8MJ06_9MICO</name>
<dbReference type="Pfam" id="PF12697">
    <property type="entry name" value="Abhydrolase_6"/>
    <property type="match status" value="1"/>
</dbReference>
<gene>
    <name evidence="3" type="ORF">OVN18_07695</name>
</gene>
<protein>
    <submittedName>
        <fullName evidence="3">Alpha/beta hydrolase</fullName>
    </submittedName>
</protein>
<dbReference type="PANTHER" id="PTHR43798:SF33">
    <property type="entry name" value="HYDROLASE, PUTATIVE (AFU_ORTHOLOGUE AFUA_2G14860)-RELATED"/>
    <property type="match status" value="1"/>
</dbReference>
<reference evidence="3" key="1">
    <citation type="submission" date="2022-11" db="EMBL/GenBank/DDBJ databases">
        <title>Description of Microcella daejonensis nov. sp, isolated from riverside soil.</title>
        <authorList>
            <person name="Molina K.M."/>
            <person name="Kim S.B."/>
        </authorList>
    </citation>
    <scope>NUCLEOTIDE SEQUENCE</scope>
    <source>
        <strain evidence="3">MMS21-STM12</strain>
    </source>
</reference>
<dbReference type="KEGG" id="mdb:OVN18_07695"/>
<keyword evidence="3" id="KW-0378">Hydrolase</keyword>
<evidence type="ECO:0000313" key="4">
    <source>
        <dbReference type="Proteomes" id="UP001164706"/>
    </source>
</evidence>
<feature type="chain" id="PRO_5039591565" evidence="1">
    <location>
        <begin position="21"/>
        <end position="333"/>
    </location>
</feature>
<sequence>MRASRIALAAVALAPPLVWAAAHASSRPVRRWRPGAGARSSVAGLGVRRFGGGEPVVVLLSALASSERMWGAEFDVLGRHATVVAIDPIGFGGSMRSPLLEGPLDAAAHVDAVLAVLRELGLDARPTVVVGHSMGASLALRVAARMPAARAVVAFGAPLFRTAAEADDRVRRMGWFEALLAQGPLAERVCRWMCRHRGLAEALTVAANPRLPVAVARDAMRHTWRGYLAGFDALVRDDGWRDALRALDERGVPVWLVDGVDDPVPVPGRPAELAAASTTVTAAQLPGGHQLPLGDPMGCASIVLGVLSVPGVLSGYSRASDGYGKIPPGGIRS</sequence>
<feature type="domain" description="AB hydrolase-1" evidence="2">
    <location>
        <begin position="57"/>
        <end position="296"/>
    </location>
</feature>
<dbReference type="EMBL" id="CP113089">
    <property type="protein sequence ID" value="WAB80458.1"/>
    <property type="molecule type" value="Genomic_DNA"/>
</dbReference>
<proteinExistence type="predicted"/>
<dbReference type="Gene3D" id="3.40.50.1820">
    <property type="entry name" value="alpha/beta hydrolase"/>
    <property type="match status" value="1"/>
</dbReference>
<dbReference type="PANTHER" id="PTHR43798">
    <property type="entry name" value="MONOACYLGLYCEROL LIPASE"/>
    <property type="match status" value="1"/>
</dbReference>
<dbReference type="InterPro" id="IPR050266">
    <property type="entry name" value="AB_hydrolase_sf"/>
</dbReference>
<evidence type="ECO:0000313" key="3">
    <source>
        <dbReference type="EMBL" id="WAB80458.1"/>
    </source>
</evidence>
<feature type="signal peptide" evidence="1">
    <location>
        <begin position="1"/>
        <end position="20"/>
    </location>
</feature>
<evidence type="ECO:0000256" key="1">
    <source>
        <dbReference type="SAM" id="SignalP"/>
    </source>
</evidence>
<evidence type="ECO:0000259" key="2">
    <source>
        <dbReference type="Pfam" id="PF12697"/>
    </source>
</evidence>
<dbReference type="InterPro" id="IPR029058">
    <property type="entry name" value="AB_hydrolase_fold"/>
</dbReference>
<keyword evidence="4" id="KW-1185">Reference proteome</keyword>
<dbReference type="Proteomes" id="UP001164706">
    <property type="component" value="Chromosome"/>
</dbReference>
<organism evidence="3 4">
    <name type="scientific">Microcella daejeonensis</name>
    <dbReference type="NCBI Taxonomy" id="2994971"/>
    <lineage>
        <taxon>Bacteria</taxon>
        <taxon>Bacillati</taxon>
        <taxon>Actinomycetota</taxon>
        <taxon>Actinomycetes</taxon>
        <taxon>Micrococcales</taxon>
        <taxon>Microbacteriaceae</taxon>
        <taxon>Microcella</taxon>
    </lineage>
</organism>
<accession>A0A9E8MJ06</accession>